<keyword evidence="6" id="KW-0328">Glycosyltransferase</keyword>
<keyword evidence="8 14" id="KW-0812">Transmembrane</keyword>
<proteinExistence type="inferred from homology"/>
<organism evidence="16">
    <name type="scientific">Lygus hesperus</name>
    <name type="common">Western plant bug</name>
    <dbReference type="NCBI Taxonomy" id="30085"/>
    <lineage>
        <taxon>Eukaryota</taxon>
        <taxon>Metazoa</taxon>
        <taxon>Ecdysozoa</taxon>
        <taxon>Arthropoda</taxon>
        <taxon>Hexapoda</taxon>
        <taxon>Insecta</taxon>
        <taxon>Pterygota</taxon>
        <taxon>Neoptera</taxon>
        <taxon>Paraneoptera</taxon>
        <taxon>Hemiptera</taxon>
        <taxon>Heteroptera</taxon>
        <taxon>Panheteroptera</taxon>
        <taxon>Cimicomorpha</taxon>
        <taxon>Miridae</taxon>
        <taxon>Mirini</taxon>
        <taxon>Lygus</taxon>
    </lineage>
</organism>
<evidence type="ECO:0000256" key="10">
    <source>
        <dbReference type="ARBA" id="ARBA00022989"/>
    </source>
</evidence>
<dbReference type="PANTHER" id="PTHR12989:SF10">
    <property type="entry name" value="DOL-P-GLC:GLC(2)MAN(9)GLCNAC(2)-PP-DOL ALPHA-1,2-GLUCOSYLTRANSFERASE-RELATED"/>
    <property type="match status" value="1"/>
</dbReference>
<dbReference type="InterPro" id="IPR016900">
    <property type="entry name" value="Alg10"/>
</dbReference>
<evidence type="ECO:0000313" key="15">
    <source>
        <dbReference type="EMBL" id="JAG38089.1"/>
    </source>
</evidence>
<evidence type="ECO:0000256" key="13">
    <source>
        <dbReference type="ARBA" id="ARBA00048064"/>
    </source>
</evidence>
<accession>A0A0A9Z8G5</accession>
<comment type="catalytic activity">
    <reaction evidence="13">
        <text>an alpha-D-Glc-(1-&gt;3)-alpha-D-Glc-(1-&gt;3)-alpha-D-Man-(1-&gt;2)-alpha-D-Man-(1-&gt;2)-alpha-D-Man-(1-&gt;3)-[alpha-D-Man-(1-&gt;2)-alpha-D-Man-(1-&gt;3)-[alpha-D-Man-(1-&gt;2)-alpha-D-Man-(1-&gt;6)]-alpha-D-Man-(1-&gt;6)]-beta-D-Man-(1-&gt;4)-beta-D-GlcNAc-(1-&gt;4)-alpha-D-GlcNAc-diphospho-di-trans,poly-cis-dolichol + a di-trans,poly-cis-dolichyl beta-D-glucosyl phosphate = a alpha-D-Glc-(1-&gt;2)-alpha-D-Glc-(1-&gt;3)-alpha-D-Glc-(1-&gt;3)-alpha-D-Man-(1-&gt;2)-alpha-D-Man-(1-&gt;2)-alpha-D-Man-(1-&gt;3)-[alpha-D-Man-(1-&gt;2)-alpha-D-Man-(1-&gt;3)-[alpha-D-Man-(1-&gt;2)-alpha-D-Man-(1-&gt;6)]-alpha-D-Man-(1-&gt;6)]-beta-D-Man-(1-&gt;4)-beta-D-GlcNAc-(1-&gt;4)-alpha-D-GlcNAc-diphospho-di-trans,poly-cis-dolichol + a di-trans,poly-cis-dolichyl phosphate + H(+)</text>
        <dbReference type="Rhea" id="RHEA:29543"/>
        <dbReference type="Rhea" id="RHEA-COMP:19498"/>
        <dbReference type="Rhea" id="RHEA-COMP:19502"/>
        <dbReference type="Rhea" id="RHEA-COMP:19512"/>
        <dbReference type="Rhea" id="RHEA-COMP:19522"/>
        <dbReference type="ChEBI" id="CHEBI:15378"/>
        <dbReference type="ChEBI" id="CHEBI:57525"/>
        <dbReference type="ChEBI" id="CHEBI:57683"/>
        <dbReference type="ChEBI" id="CHEBI:132522"/>
        <dbReference type="ChEBI" id="CHEBI:132523"/>
        <dbReference type="EC" id="2.4.1.256"/>
    </reaction>
    <physiologicalReaction direction="left-to-right" evidence="13">
        <dbReference type="Rhea" id="RHEA:29544"/>
    </physiologicalReaction>
</comment>
<dbReference type="GO" id="GO:0005789">
    <property type="term" value="C:endoplasmic reticulum membrane"/>
    <property type="evidence" value="ECO:0007669"/>
    <property type="project" value="UniProtKB-SubCell"/>
</dbReference>
<evidence type="ECO:0000256" key="7">
    <source>
        <dbReference type="ARBA" id="ARBA00022679"/>
    </source>
</evidence>
<dbReference type="AlphaFoldDB" id="A0A0A9Z8G5"/>
<evidence type="ECO:0000256" key="1">
    <source>
        <dbReference type="ARBA" id="ARBA00004477"/>
    </source>
</evidence>
<keyword evidence="11 14" id="KW-0472">Membrane</keyword>
<dbReference type="EMBL" id="GBHO01005515">
    <property type="protein sequence ID" value="JAG38089.1"/>
    <property type="molecule type" value="Transcribed_RNA"/>
</dbReference>
<comment type="similarity">
    <text evidence="3">Belongs to the ALG10 glucosyltransferase family.</text>
</comment>
<keyword evidence="7 16" id="KW-0808">Transferase</keyword>
<dbReference type="EC" id="2.4.1.256" evidence="4"/>
<reference evidence="16" key="1">
    <citation type="journal article" date="2014" name="PLoS ONE">
        <title>Transcriptome-Based Identification of ABC Transporters in the Western Tarnished Plant Bug Lygus hesperus.</title>
        <authorList>
            <person name="Hull J.J."/>
            <person name="Chaney K."/>
            <person name="Geib S.M."/>
            <person name="Fabrick J.A."/>
            <person name="Brent C.S."/>
            <person name="Walsh D."/>
            <person name="Lavine L.C."/>
        </authorList>
    </citation>
    <scope>NUCLEOTIDE SEQUENCE</scope>
</reference>
<evidence type="ECO:0000313" key="16">
    <source>
        <dbReference type="EMBL" id="JAG38090.1"/>
    </source>
</evidence>
<dbReference type="GO" id="GO:0006488">
    <property type="term" value="P:dolichol-linked oligosaccharide biosynthetic process"/>
    <property type="evidence" value="ECO:0007669"/>
    <property type="project" value="InterPro"/>
</dbReference>
<comment type="function">
    <text evidence="12">Dol-P-Glc:Glc(2)Man(9)GlcNAc(2)-PP-Dol alpha-1,2-glucosyltransferase that operates in the biosynthetic pathway of dolichol-linked oligosaccharides, the glycan precursors employed in protein asparagine (N)-glycosylation. The assembly of dolichol-linked oligosaccharides begins on the cytosolic side of the endoplasmic reticulum membrane and finishes in its lumen. The sequential addition of sugars to dolichol pyrophosphate produces dolichol-linked oligosaccharides containing fourteen sugars, including two GlcNAcs, nine mannoses and three glucoses. Once assembled, the oligosaccharide is transferred from the lipid to nascent proteins by oligosaccharyltransferases. In the lumen of the endoplasmic reticulum, adds the third and last glucose residue from dolichyl phosphate glucose (Dol-P-Glc) onto the lipid-linked oligosaccharide intermediate Glc(2)Man(9)GlcNAc(2)-PP-Dol to produce Glc(3)Man(9)GlcNAc(2)-PP-Dol.</text>
</comment>
<keyword evidence="9" id="KW-0256">Endoplasmic reticulum</keyword>
<evidence type="ECO:0000256" key="9">
    <source>
        <dbReference type="ARBA" id="ARBA00022824"/>
    </source>
</evidence>
<evidence type="ECO:0000256" key="4">
    <source>
        <dbReference type="ARBA" id="ARBA00011967"/>
    </source>
</evidence>
<name>A0A0A9Z8G5_LYGHE</name>
<evidence type="ECO:0000256" key="5">
    <source>
        <dbReference type="ARBA" id="ARBA00018512"/>
    </source>
</evidence>
<dbReference type="PANTHER" id="PTHR12989">
    <property type="entry name" value="ALPHA-1,2-GLUCOSYLTRANSFERASE ALG10"/>
    <property type="match status" value="1"/>
</dbReference>
<dbReference type="GO" id="GO:0106073">
    <property type="term" value="F:dolichyl pyrophosphate Glc2Man9GlcNAc2 alpha-1,2-glucosyltransferase activity"/>
    <property type="evidence" value="ECO:0007669"/>
    <property type="project" value="UniProtKB-EC"/>
</dbReference>
<evidence type="ECO:0000256" key="8">
    <source>
        <dbReference type="ARBA" id="ARBA00022692"/>
    </source>
</evidence>
<comment type="subcellular location">
    <subcellularLocation>
        <location evidence="1">Endoplasmic reticulum membrane</location>
        <topology evidence="1">Multi-pass membrane protein</topology>
    </subcellularLocation>
</comment>
<reference evidence="16" key="2">
    <citation type="submission" date="2014-07" db="EMBL/GenBank/DDBJ databases">
        <authorList>
            <person name="Hull J."/>
        </authorList>
    </citation>
    <scope>NUCLEOTIDE SEQUENCE</scope>
</reference>
<evidence type="ECO:0000256" key="14">
    <source>
        <dbReference type="SAM" id="Phobius"/>
    </source>
</evidence>
<dbReference type="EMBL" id="GBHO01005514">
    <property type="protein sequence ID" value="JAG38090.1"/>
    <property type="molecule type" value="Transcribed_RNA"/>
</dbReference>
<evidence type="ECO:0000256" key="6">
    <source>
        <dbReference type="ARBA" id="ARBA00022676"/>
    </source>
</evidence>
<feature type="transmembrane region" description="Helical" evidence="14">
    <location>
        <begin position="52"/>
        <end position="72"/>
    </location>
</feature>
<evidence type="ECO:0000256" key="2">
    <source>
        <dbReference type="ARBA" id="ARBA00004922"/>
    </source>
</evidence>
<evidence type="ECO:0000256" key="11">
    <source>
        <dbReference type="ARBA" id="ARBA00023136"/>
    </source>
</evidence>
<protein>
    <recommendedName>
        <fullName evidence="5">Dol-P-Glc:Glc(2)Man(9)GlcNAc(2)-PP-Dol alpha-1,2-glucosyltransferase</fullName>
        <ecNumber evidence="4">2.4.1.256</ecNumber>
    </recommendedName>
</protein>
<keyword evidence="10 14" id="KW-1133">Transmembrane helix</keyword>
<dbReference type="Pfam" id="PF04922">
    <property type="entry name" value="DIE2_ALG10"/>
    <property type="match status" value="1"/>
</dbReference>
<evidence type="ECO:0000256" key="12">
    <source>
        <dbReference type="ARBA" id="ARBA00044727"/>
    </source>
</evidence>
<gene>
    <name evidence="16" type="primary">Alg10b_1</name>
    <name evidence="15" type="synonym">Alg10b_0</name>
    <name evidence="16" type="ORF">CM83_16359</name>
    <name evidence="15" type="ORF">CM83_16363</name>
</gene>
<comment type="pathway">
    <text evidence="2">Protein modification; protein glycosylation.</text>
</comment>
<sequence length="148" mass="16897">MCTVTNMRLTNAVFYIPTLFLLYSTAAAIHPKLTQREVRIRSLTAILHPILLPYYFLFYTDPGALFWSLALLRTTLHIIHRGGSTANIPVRSMVVLAALSVISIVYRQTNVIWCTFVHILLLLHQFLQNRVMEYCETDAVGAFQNDLV</sequence>
<evidence type="ECO:0000256" key="3">
    <source>
        <dbReference type="ARBA" id="ARBA00010600"/>
    </source>
</evidence>